<proteinExistence type="predicted"/>
<dbReference type="Pfam" id="PF00439">
    <property type="entry name" value="Bromodomain"/>
    <property type="match status" value="4"/>
</dbReference>
<evidence type="ECO:0000256" key="8">
    <source>
        <dbReference type="PROSITE-ProRule" id="PRU00267"/>
    </source>
</evidence>
<dbReference type="CDD" id="cd16100">
    <property type="entry name" value="ARID"/>
    <property type="match status" value="1"/>
</dbReference>
<feature type="DNA-binding region" description="HMG box" evidence="8">
    <location>
        <begin position="970"/>
        <end position="1032"/>
    </location>
</feature>
<evidence type="ECO:0000256" key="5">
    <source>
        <dbReference type="ARBA" id="ARBA00023163"/>
    </source>
</evidence>
<dbReference type="Gene3D" id="1.20.920.10">
    <property type="entry name" value="Bromodomain-like"/>
    <property type="match status" value="5"/>
</dbReference>
<dbReference type="InterPro" id="IPR036427">
    <property type="entry name" value="Bromodomain-like_sf"/>
</dbReference>
<organism evidence="14">
    <name type="scientific">Mucochytrium quahogii</name>
    <dbReference type="NCBI Taxonomy" id="96639"/>
    <lineage>
        <taxon>Eukaryota</taxon>
        <taxon>Sar</taxon>
        <taxon>Stramenopiles</taxon>
        <taxon>Bigyra</taxon>
        <taxon>Labyrinthulomycetes</taxon>
        <taxon>Thraustochytrida</taxon>
        <taxon>Thraustochytriidae</taxon>
        <taxon>Mucochytrium</taxon>
    </lineage>
</organism>
<feature type="compositionally biased region" description="Polar residues" evidence="9">
    <location>
        <begin position="3336"/>
        <end position="3364"/>
    </location>
</feature>
<feature type="compositionally biased region" description="Basic residues" evidence="9">
    <location>
        <begin position="2722"/>
        <end position="2738"/>
    </location>
</feature>
<dbReference type="InterPro" id="IPR036431">
    <property type="entry name" value="ARID_dom_sf"/>
</dbReference>
<feature type="compositionally biased region" description="Acidic residues" evidence="9">
    <location>
        <begin position="2192"/>
        <end position="2207"/>
    </location>
</feature>
<dbReference type="EMBL" id="HBHK01017931">
    <property type="protein sequence ID" value="CAD9692563.1"/>
    <property type="molecule type" value="Transcribed_RNA"/>
</dbReference>
<accession>A0A7S2S8H1</accession>
<evidence type="ECO:0000259" key="12">
    <source>
        <dbReference type="PROSITE" id="PS51011"/>
    </source>
</evidence>
<feature type="compositionally biased region" description="Basic residues" evidence="9">
    <location>
        <begin position="296"/>
        <end position="306"/>
    </location>
</feature>
<evidence type="ECO:0000259" key="11">
    <source>
        <dbReference type="PROSITE" id="PS50118"/>
    </source>
</evidence>
<feature type="region of interest" description="Disordered" evidence="9">
    <location>
        <begin position="457"/>
        <end position="531"/>
    </location>
</feature>
<evidence type="ECO:0000256" key="7">
    <source>
        <dbReference type="PROSITE-ProRule" id="PRU00035"/>
    </source>
</evidence>
<dbReference type="Gene3D" id="2.30.30.140">
    <property type="match status" value="1"/>
</dbReference>
<evidence type="ECO:0000256" key="1">
    <source>
        <dbReference type="ARBA" id="ARBA00004123"/>
    </source>
</evidence>
<dbReference type="GO" id="GO:0003677">
    <property type="term" value="F:DNA binding"/>
    <property type="evidence" value="ECO:0007669"/>
    <property type="project" value="UniProtKB-UniRule"/>
</dbReference>
<dbReference type="GO" id="GO:0005634">
    <property type="term" value="C:nucleus"/>
    <property type="evidence" value="ECO:0007669"/>
    <property type="project" value="UniProtKB-SubCell"/>
</dbReference>
<feature type="compositionally biased region" description="Basic residues" evidence="9">
    <location>
        <begin position="2175"/>
        <end position="2185"/>
    </location>
</feature>
<gene>
    <name evidence="14" type="ORF">QSP1433_LOCUS11395</name>
</gene>
<dbReference type="PROSITE" id="PS51032">
    <property type="entry name" value="AP2_ERF"/>
    <property type="match status" value="1"/>
</dbReference>
<dbReference type="InterPro" id="IPR001606">
    <property type="entry name" value="ARID_dom"/>
</dbReference>
<dbReference type="SMART" id="SM00297">
    <property type="entry name" value="BROMO"/>
    <property type="match status" value="4"/>
</dbReference>
<evidence type="ECO:0000256" key="4">
    <source>
        <dbReference type="ARBA" id="ARBA00023125"/>
    </source>
</evidence>
<feature type="domain" description="AP2/ERF" evidence="13">
    <location>
        <begin position="3539"/>
        <end position="3617"/>
    </location>
</feature>
<dbReference type="SUPFAM" id="SSF47370">
    <property type="entry name" value="Bromodomain"/>
    <property type="match status" value="5"/>
</dbReference>
<evidence type="ECO:0000259" key="10">
    <source>
        <dbReference type="PROSITE" id="PS50014"/>
    </source>
</evidence>
<dbReference type="PROSITE" id="PS50014">
    <property type="entry name" value="BROMODOMAIN_2"/>
    <property type="match status" value="3"/>
</dbReference>
<dbReference type="Gene3D" id="1.10.150.60">
    <property type="entry name" value="ARID DNA-binding domain"/>
    <property type="match status" value="1"/>
</dbReference>
<dbReference type="Pfam" id="PF09011">
    <property type="entry name" value="HMG_box_2"/>
    <property type="match status" value="1"/>
</dbReference>
<dbReference type="InterPro" id="IPR001487">
    <property type="entry name" value="Bromodomain"/>
</dbReference>
<feature type="compositionally biased region" description="Basic residues" evidence="9">
    <location>
        <begin position="1932"/>
        <end position="1943"/>
    </location>
</feature>
<dbReference type="PROSITE" id="PS50118">
    <property type="entry name" value="HMG_BOX_2"/>
    <property type="match status" value="2"/>
</dbReference>
<dbReference type="CDD" id="cd00084">
    <property type="entry name" value="HMG-box_SF"/>
    <property type="match status" value="1"/>
</dbReference>
<dbReference type="CDD" id="cd20404">
    <property type="entry name" value="Tudor_Agenet_AtEML-like"/>
    <property type="match status" value="1"/>
</dbReference>
<feature type="compositionally biased region" description="Basic and acidic residues" evidence="9">
    <location>
        <begin position="2267"/>
        <end position="2283"/>
    </location>
</feature>
<keyword evidence="6 8" id="KW-0539">Nucleus</keyword>
<feature type="domain" description="Bromo" evidence="10">
    <location>
        <begin position="2353"/>
        <end position="2408"/>
    </location>
</feature>
<feature type="domain" description="HMG box" evidence="11">
    <location>
        <begin position="970"/>
        <end position="1032"/>
    </location>
</feature>
<feature type="domain" description="ARID" evidence="12">
    <location>
        <begin position="814"/>
        <end position="911"/>
    </location>
</feature>
<feature type="domain" description="HMG box" evidence="11">
    <location>
        <begin position="1039"/>
        <end position="1105"/>
    </location>
</feature>
<feature type="compositionally biased region" description="Basic and acidic residues" evidence="9">
    <location>
        <begin position="2005"/>
        <end position="2014"/>
    </location>
</feature>
<dbReference type="InterPro" id="IPR036955">
    <property type="entry name" value="AP2/ERF_dom_sf"/>
</dbReference>
<dbReference type="Pfam" id="PF15613">
    <property type="entry name" value="WSD"/>
    <property type="match status" value="1"/>
</dbReference>
<feature type="region of interest" description="Disordered" evidence="9">
    <location>
        <begin position="3308"/>
        <end position="3378"/>
    </location>
</feature>
<reference evidence="14" key="1">
    <citation type="submission" date="2021-01" db="EMBL/GenBank/DDBJ databases">
        <authorList>
            <person name="Corre E."/>
            <person name="Pelletier E."/>
            <person name="Niang G."/>
            <person name="Scheremetjew M."/>
            <person name="Finn R."/>
            <person name="Kale V."/>
            <person name="Holt S."/>
            <person name="Cochrane G."/>
            <person name="Meng A."/>
            <person name="Brown T."/>
            <person name="Cohen L."/>
        </authorList>
    </citation>
    <scope>NUCLEOTIDE SEQUENCE</scope>
    <source>
        <strain evidence="14">NY070348D</strain>
    </source>
</reference>
<feature type="compositionally biased region" description="Polar residues" evidence="9">
    <location>
        <begin position="2107"/>
        <end position="2116"/>
    </location>
</feature>
<dbReference type="PRINTS" id="PR00503">
    <property type="entry name" value="BROMODOMAIN"/>
</dbReference>
<dbReference type="InterPro" id="IPR001471">
    <property type="entry name" value="AP2/ERF_dom"/>
</dbReference>
<dbReference type="Pfam" id="PF01388">
    <property type="entry name" value="ARID"/>
    <property type="match status" value="1"/>
</dbReference>
<feature type="domain" description="Bromo" evidence="10">
    <location>
        <begin position="105"/>
        <end position="197"/>
    </location>
</feature>
<dbReference type="SUPFAM" id="SSF47095">
    <property type="entry name" value="HMG-box"/>
    <property type="match status" value="2"/>
</dbReference>
<dbReference type="SUPFAM" id="SSF46774">
    <property type="entry name" value="ARID-like"/>
    <property type="match status" value="1"/>
</dbReference>
<feature type="region of interest" description="Disordered" evidence="9">
    <location>
        <begin position="2244"/>
        <end position="2315"/>
    </location>
</feature>
<keyword evidence="5" id="KW-0804">Transcription</keyword>
<evidence type="ECO:0000313" key="14">
    <source>
        <dbReference type="EMBL" id="CAD9692563.1"/>
    </source>
</evidence>
<feature type="region of interest" description="Disordered" evidence="9">
    <location>
        <begin position="285"/>
        <end position="312"/>
    </location>
</feature>
<feature type="compositionally biased region" description="Polar residues" evidence="9">
    <location>
        <begin position="3315"/>
        <end position="3329"/>
    </location>
</feature>
<dbReference type="InterPro" id="IPR009071">
    <property type="entry name" value="HMG_box_dom"/>
</dbReference>
<feature type="compositionally biased region" description="Basic and acidic residues" evidence="9">
    <location>
        <begin position="2064"/>
        <end position="2087"/>
    </location>
</feature>
<feature type="compositionally biased region" description="Acidic residues" evidence="9">
    <location>
        <begin position="2117"/>
        <end position="2134"/>
    </location>
</feature>
<dbReference type="SMART" id="SM00398">
    <property type="entry name" value="HMG"/>
    <property type="match status" value="2"/>
</dbReference>
<evidence type="ECO:0000256" key="9">
    <source>
        <dbReference type="SAM" id="MobiDB-lite"/>
    </source>
</evidence>
<feature type="DNA-binding region" description="HMG box" evidence="8">
    <location>
        <begin position="1039"/>
        <end position="1105"/>
    </location>
</feature>
<sequence>MKRSRGDAVNESDVGPEWNWKSQDEDTLRVLNNFVILGIRSDGTKEYVPLEDLGAEKSSQYESFCAYGDLVAEPIIGGAASRVGGFETSPALDIELANKVLENLMNDPVAGPFLEPVDAEALGLTDYHQVITEPMDLGTIQTRLSKGYYQPQFGPQDGKRKKKKCLSKWIDPVLLTQDLKLVFNNCIQYNAADSEICAAARRMLDRRSRLWGRFGSKFVTNVNSEGEEVDLEKLEREAALARMQGEGEGTSLSVFIPRVTDYVFDYGLGGASSSLWLNSEHVGSSKLEKPEPAAPSRRRGGRRKKQKPEPIVEKQDTIAPATYYRIAVVSFTGEYTPEIRPSHNYQYYANSILSRFQACARLVHEIRIRTTPDSLLEEVNTPAEILLRVTVWCREIDLPLRPSAAQFWIDNVEFFREQLSNVGNFMLKSCGVMPFLERLGSFDDKVLDILFPFQKPTKPVTPPPFNQEENDQPEDKMELEEEEQQPEEQGKKSPSMKARIQRTASPVPPTSSANAGATVDDSERKQCKHGADLPFGQPLRVFVAHDEHEFENDKKAQPRNEALVGRRLEMLWPDDQTWYAGTITRYRPKTGLHLVKYDGDIENEAEWCYLNRGSSQDFTWRLLPEVEDAKHSKDDLVVVTLPKHSNLDTVSVPPNLLSSISRVYLFFQFFAERLEWKLQPFSFQEFVVAIMLKGSVLPGGEKKQPIPQLLMCIHLELVQAILNTSVEDFYEFKDAKKLLPVNFSPTTVLLNEFDDVGAMVRWAFDQMNRAIVDVNITKLVCTESENRWFLSGGSWQKDKLRIATGHELRDPGWFATSPVFLESLFHYYLEISGTCPDGAPRLNDIPVNLYTLYTLVKSFGGYREVQSETWVLILEQIPCAQSDEYDAENPEVDALETIYKDYLAGYEDVYSSEQGHGRLRSSETKVPLKNDMVMEGAPIGLPVGGTDPVRESIVQARKSSSKALTDYKDGPKRTNPYSVFVRENFQKHLGFAAASKLNSEAWSKMSEPEKQVYHKRAQKEDDRKVRDFLASKKFGKQVRTKGRSAFSFFAEDELAKSRCDKTTFRFFAAACGNLWKSMNTDERRPYLEMAEQDRTAVEMELALYDSRRTAISGDDVKVAMNSPVEITFFGVNELSWQEVVLELLCRMDGVENPRSTPAITGNLEHKKRSRMDFEDENGEDDVGRYDLKLEERKEVEYWNIPDIEDEAAKDLISEEASTVDECERLVEALLAHPLAAPFVEAVSADTPGMRNYHKVVKRPMHLGGVLERVCTGYYSISGKTVELEAFKADMMQIWANGKLFYKPTSREHEDAEHLEAVFLERFADLEKFDESNFGGMLEEKASEWSKEIIEQPDNVVKSRYNKHLSVMPPPVASRVPASVSTLSTLHQSPEEERIRLTIKYPPKVLGRFALATIMEDPESEPFSNRESVAQFGLVPRGTKFYQDRIDLGTIKVLLEKGFYDYYASQDKSTLAPKFVKDIRLMFLQIMESTTSENPFHVSAKRLCSTFLDIMKRGKLPANAPAEKVEASKETTHPILIIEPENVSMNDGSQGNLQDSDTELVAEIANAIGLEENKENDLVSNIVPEQEPENDKGVDYDVFPDACRDALAQVTNHVAYTSMPRTPDHVSPVPIILEKLRTGEYSMDDSGEIGNDLANDVRTLFSFWEARALAFNDVKALESVFEHYYAVALAEQSRNKWAWVGESILWVDNREAPPRVKRGQIQDYYAPPKYRYKNMRAKSDFYRMRVLVDKEVLPLNLWTLATRKKKDNKGLGSYMNVYGEHWAFASDKEAADMLLKANPVPIMVVPQKIPEKKADPIFSDEMVENLEEEDVLGLADGRAMTKIPVHRNHYWDANDLGSFSNDDTSIRELLATRNYADLEPQHKLRLIERLCDQILESFSARKKIASAYRLKQPPRFDRGPAEDSLAKAGPIPPKKKRGRKRKKKVLSDAEEEEADLQDIGSDDSFVIQTAKTTGPKRKTRGRRISYTNVLKSPQANQEDEENNIEDTAREKKASTGDDANMSDDEKKEASYKGTPSPKTGTEMEEVDEPAQEDEVSLKTPASKNKSKEENQSSDTPREVGKTTQKEVSLDNSASKTKSKEEKQSSNTPGGQASQNYFESDEDDGNDNNDGDEDEDLSAKDESNKRSSRRRRRKTELFVAEPADDFVRGSRKTQSTVKKKGKRGRPRLKAEPVELVESEDQMSTTEEDNKEEIKMFLDTYISRNSEKLLTEEFEFQLANCVDPVADSVDSQSPQITKPESVQEPSVVIEPKEEKVVEKVEEKDTNVSEAQDQNTEDTELKDDIAPTPKSERSEKSANEEHVFPMAFGKCKRALDSIIRDKSSLSFRKSNTGSAKIEGQMDFGTLKKNFNSGMYTRIDEDGSESVEASFLGDATLIFSNCFAFNEPGSDMFEKAGHCEARFNKLFGLEGTVDELNCSKNALEKLAFQRACESILNKLEELECYGVVKDLAGLSKTEKYRQVVPDHVDFDTIRHKLEQGTYTDELDALIRRAIRRGSTCDPSISQKSTGFARDVRICFRNCVEYFGYASLEAENIRELEVAFEELYASDALRESTVERVIWLGERIFAKVRGDGIMSGLIGGTVFSTNQLAFRVILQNGEVLPMNMWTKGTIVHRPEAKPANPNKKSRATLDVSKLPVLMYDDDWVFANDSQRVINMQMKQAKKYGFSQRVLDEANKFSTEFQEFIDSVQENREAVEEELENPGMSKKKKKKKKAKRGKKRSQSTSNQRMNRVVEPTLKDDVAIEDDELLCILNSCKPLVMMPEAAEMKVELVDRMKSTGWLDGSDVDMEPRFESMGHDRLGNTYWYFHTGRKTDVIQSWLFVSMSPDGSNTVGNVLRNSKVTRGFNMPRFQQGAGNWFVFSSRAQLHSLLSHLNEGQECEKDLVFAIMDKYVPIMTSMRTTGVEFSAPPMVDSLSEISRVRRIQYTFDEQVRVCLTSSPIIFGGSTFVRAIENTKTRLKLNSVDCGLRVGDILMSIGGRSVAGLAPEELANEWKAKRTTEIIVYRPEVCAVQQALFVIDRDNDALLRHGPSLAISSLLVAPSPSRESVFAMITALEGHLWSMGACETRIQTAIEDWRWLHGWGEWTWPLRRVVWHQRIMERTEQLENGAGIDLAISSLRTLCRAYISSLPPAQALNTEKDLEDFDFISSSLLRDCINMSQRTDGEHSPSCFKLSSAVYGLPLESDWLRELDQAKTFSHISMLATWVYIEAVSRFTSCVLISNRSKYRSLSQNRLKKRAIAYRLRRERLFDRLAWKRMMETQKIIRENVLKSLTDDEKQAVECLKRGCVLNDQFGEPSTPKSNANLTPRSNVDTAVAETSPPSDVQTNGVPDTAESTKPSDNSTGENETNPKRERDLEDDVVGDASVTKKAKLIEFDDDEPELKELRKQLQSLNEDEPLPEDVLEKLKTVVANKPKKRSGWLYFGSLKRQEYIDKRRADGLEELKWVPKAAKAEINAAWNSKTDEEKQVWLDRAVIYNERNDERYAFFMDRYEKCQSQIVEPSDGNQNSFGRSRRKSKKIDRLLGGVETLGPRSKTEPGQKSEFAGLSEHRGRWKVDIFCPDGESRYVGKYETEIAAAMAFDQAARLAYPLRVAEAVCNFPFYYTTSVLRESLPDISEFTHSYRVSLREDDF</sequence>
<feature type="region of interest" description="Disordered" evidence="9">
    <location>
        <begin position="1910"/>
        <end position="2207"/>
    </location>
</feature>
<feature type="compositionally biased region" description="Basic and acidic residues" evidence="9">
    <location>
        <begin position="1913"/>
        <end position="1924"/>
    </location>
</feature>
<feature type="compositionally biased region" description="Acidic residues" evidence="9">
    <location>
        <begin position="2041"/>
        <end position="2053"/>
    </location>
</feature>
<dbReference type="InterPro" id="IPR028941">
    <property type="entry name" value="WHIM2_dom"/>
</dbReference>
<dbReference type="CDD" id="cd04369">
    <property type="entry name" value="Bromodomain"/>
    <property type="match status" value="3"/>
</dbReference>
<name>A0A7S2S8H1_9STRA</name>
<feature type="compositionally biased region" description="Basic residues" evidence="9">
    <location>
        <begin position="1973"/>
        <end position="1982"/>
    </location>
</feature>
<dbReference type="PROSITE" id="PS51011">
    <property type="entry name" value="ARID"/>
    <property type="match status" value="1"/>
</dbReference>
<comment type="subcellular location">
    <subcellularLocation>
        <location evidence="1">Nucleus</location>
    </subcellularLocation>
</comment>
<feature type="domain" description="Bromo" evidence="10">
    <location>
        <begin position="1230"/>
        <end position="1308"/>
    </location>
</feature>
<dbReference type="PANTHER" id="PTHR45926">
    <property type="entry name" value="OSJNBA0053K19.4 PROTEIN"/>
    <property type="match status" value="1"/>
</dbReference>
<evidence type="ECO:0000259" key="13">
    <source>
        <dbReference type="PROSITE" id="PS51032"/>
    </source>
</evidence>
<dbReference type="InterPro" id="IPR036910">
    <property type="entry name" value="HMG_box_dom_sf"/>
</dbReference>
<dbReference type="Gene3D" id="1.10.30.10">
    <property type="entry name" value="High mobility group box domain"/>
    <property type="match status" value="2"/>
</dbReference>
<evidence type="ECO:0000256" key="2">
    <source>
        <dbReference type="ARBA" id="ARBA00023015"/>
    </source>
</evidence>
<keyword evidence="3 7" id="KW-0103">Bromodomain</keyword>
<evidence type="ECO:0000256" key="3">
    <source>
        <dbReference type="ARBA" id="ARBA00023117"/>
    </source>
</evidence>
<keyword evidence="2" id="KW-0805">Transcription regulation</keyword>
<feature type="region of interest" description="Disordered" evidence="9">
    <location>
        <begin position="2712"/>
        <end position="2753"/>
    </location>
</feature>
<evidence type="ECO:0000256" key="6">
    <source>
        <dbReference type="ARBA" id="ARBA00023242"/>
    </source>
</evidence>
<keyword evidence="4 8" id="KW-0238">DNA-binding</keyword>
<feature type="compositionally biased region" description="Basic and acidic residues" evidence="9">
    <location>
        <begin position="521"/>
        <end position="531"/>
    </location>
</feature>
<feature type="compositionally biased region" description="Polar residues" evidence="9">
    <location>
        <begin position="1984"/>
        <end position="1995"/>
    </location>
</feature>
<dbReference type="GO" id="GO:0003700">
    <property type="term" value="F:DNA-binding transcription factor activity"/>
    <property type="evidence" value="ECO:0007669"/>
    <property type="project" value="InterPro"/>
</dbReference>
<feature type="compositionally biased region" description="Basic and acidic residues" evidence="9">
    <location>
        <begin position="2298"/>
        <end position="2315"/>
    </location>
</feature>
<protein>
    <submittedName>
        <fullName evidence="14">Uncharacterized protein</fullName>
    </submittedName>
</protein>
<dbReference type="SMART" id="SM00501">
    <property type="entry name" value="BRIGHT"/>
    <property type="match status" value="1"/>
</dbReference>
<dbReference type="Gene3D" id="3.30.730.10">
    <property type="entry name" value="AP2/ERF domain"/>
    <property type="match status" value="1"/>
</dbReference>
<feature type="compositionally biased region" description="Polar residues" evidence="9">
    <location>
        <begin position="2246"/>
        <end position="2257"/>
    </location>
</feature>
<feature type="compositionally biased region" description="Acidic residues" evidence="9">
    <location>
        <begin position="468"/>
        <end position="486"/>
    </location>
</feature>